<name>A0A6C0JPV3_9ZZZZ</name>
<sequence length="119" mass="14044">MAVQHNTRIIYFNRFSEKWCYDVVDSKEDMDLFVHFLIDRFDNNCCINGVEHMNMNGNMIDVYTTNEKIVDDHKIWDEFGGPVSTLDESSMYKWVIHQKDVFVNGINLVEMRNGSILIE</sequence>
<dbReference type="EMBL" id="MN740668">
    <property type="protein sequence ID" value="QHU06836.1"/>
    <property type="molecule type" value="Genomic_DNA"/>
</dbReference>
<organism evidence="1">
    <name type="scientific">viral metagenome</name>
    <dbReference type="NCBI Taxonomy" id="1070528"/>
    <lineage>
        <taxon>unclassified sequences</taxon>
        <taxon>metagenomes</taxon>
        <taxon>organismal metagenomes</taxon>
    </lineage>
</organism>
<proteinExistence type="predicted"/>
<dbReference type="AlphaFoldDB" id="A0A6C0JPV3"/>
<protein>
    <submittedName>
        <fullName evidence="1">Uncharacterized protein</fullName>
    </submittedName>
</protein>
<accession>A0A6C0JPV3</accession>
<evidence type="ECO:0000313" key="1">
    <source>
        <dbReference type="EMBL" id="QHU06836.1"/>
    </source>
</evidence>
<reference evidence="1" key="1">
    <citation type="journal article" date="2020" name="Nature">
        <title>Giant virus diversity and host interactions through global metagenomics.</title>
        <authorList>
            <person name="Schulz F."/>
            <person name="Roux S."/>
            <person name="Paez-Espino D."/>
            <person name="Jungbluth S."/>
            <person name="Walsh D.A."/>
            <person name="Denef V.J."/>
            <person name="McMahon K.D."/>
            <person name="Konstantinidis K.T."/>
            <person name="Eloe-Fadrosh E.A."/>
            <person name="Kyrpides N.C."/>
            <person name="Woyke T."/>
        </authorList>
    </citation>
    <scope>NUCLEOTIDE SEQUENCE</scope>
    <source>
        <strain evidence="1">GVMAG-S-1038524-41</strain>
    </source>
</reference>